<feature type="active site" evidence="4">
    <location>
        <position position="39"/>
    </location>
</feature>
<dbReference type="NCBIfam" id="NF011016">
    <property type="entry name" value="PRK14444.1"/>
    <property type="match status" value="1"/>
</dbReference>
<dbReference type="KEGG" id="acp:A2cp1_0730"/>
<evidence type="ECO:0000256" key="6">
    <source>
        <dbReference type="RuleBase" id="RU004168"/>
    </source>
</evidence>
<dbReference type="PRINTS" id="PR00112">
    <property type="entry name" value="ACYLPHPHTASE"/>
</dbReference>
<evidence type="ECO:0000256" key="5">
    <source>
        <dbReference type="RuleBase" id="RU000553"/>
    </source>
</evidence>
<reference evidence="8" key="1">
    <citation type="submission" date="2009-01" db="EMBL/GenBank/DDBJ databases">
        <title>Complete sequence of Anaeromyxobacter dehalogenans 2CP-1.</title>
        <authorList>
            <consortium name="US DOE Joint Genome Institute"/>
            <person name="Lucas S."/>
            <person name="Copeland A."/>
            <person name="Lapidus A."/>
            <person name="Glavina del Rio T."/>
            <person name="Dalin E."/>
            <person name="Tice H."/>
            <person name="Bruce D."/>
            <person name="Goodwin L."/>
            <person name="Pitluck S."/>
            <person name="Saunders E."/>
            <person name="Brettin T."/>
            <person name="Detter J.C."/>
            <person name="Han C."/>
            <person name="Larimer F."/>
            <person name="Land M."/>
            <person name="Hauser L."/>
            <person name="Kyrpides N."/>
            <person name="Ovchinnikova G."/>
            <person name="Beliaev A.S."/>
            <person name="Richardson P."/>
        </authorList>
    </citation>
    <scope>NUCLEOTIDE SEQUENCE</scope>
    <source>
        <strain evidence="8">2CP-1</strain>
    </source>
</reference>
<dbReference type="HOGENOM" id="CLU_141932_3_2_7"/>
<dbReference type="AlphaFoldDB" id="B8JD57"/>
<evidence type="ECO:0000256" key="2">
    <source>
        <dbReference type="ARBA" id="ARBA00012150"/>
    </source>
</evidence>
<organism evidence="8 9">
    <name type="scientific">Anaeromyxobacter dehalogenans (strain ATCC BAA-258 / DSM 21875 / 2CP-1)</name>
    <dbReference type="NCBI Taxonomy" id="455488"/>
    <lineage>
        <taxon>Bacteria</taxon>
        <taxon>Pseudomonadati</taxon>
        <taxon>Myxococcota</taxon>
        <taxon>Myxococcia</taxon>
        <taxon>Myxococcales</taxon>
        <taxon>Cystobacterineae</taxon>
        <taxon>Anaeromyxobacteraceae</taxon>
        <taxon>Anaeromyxobacter</taxon>
    </lineage>
</organism>
<name>B8JD57_ANAD2</name>
<dbReference type="PROSITE" id="PS00151">
    <property type="entry name" value="ACYLPHOSPHATASE_2"/>
    <property type="match status" value="1"/>
</dbReference>
<gene>
    <name evidence="8" type="ordered locus">A2cp1_0730</name>
</gene>
<dbReference type="RefSeq" id="WP_012632113.1">
    <property type="nucleotide sequence ID" value="NC_011891.1"/>
</dbReference>
<feature type="active site" evidence="4">
    <location>
        <position position="21"/>
    </location>
</feature>
<accession>B8JD57</accession>
<evidence type="ECO:0000313" key="9">
    <source>
        <dbReference type="Proteomes" id="UP000007089"/>
    </source>
</evidence>
<comment type="similarity">
    <text evidence="1 6">Belongs to the acylphosphatase family.</text>
</comment>
<dbReference type="SUPFAM" id="SSF54975">
    <property type="entry name" value="Acylphosphatase/BLUF domain-like"/>
    <property type="match status" value="1"/>
</dbReference>
<sequence>MADRVRARIVVSGRVQGVAFRQSTADEARRLGVEGWVRNLPDGRVEAEAEGGRTAVGALVRWCHAGPPAARVDRVEVEWVEPAGGLGAFEIRF</sequence>
<dbReference type="InterPro" id="IPR001792">
    <property type="entry name" value="Acylphosphatase-like_dom"/>
</dbReference>
<evidence type="ECO:0000256" key="4">
    <source>
        <dbReference type="PROSITE-ProRule" id="PRU00520"/>
    </source>
</evidence>
<comment type="catalytic activity">
    <reaction evidence="3 4 5">
        <text>an acyl phosphate + H2O = a carboxylate + phosphate + H(+)</text>
        <dbReference type="Rhea" id="RHEA:14965"/>
        <dbReference type="ChEBI" id="CHEBI:15377"/>
        <dbReference type="ChEBI" id="CHEBI:15378"/>
        <dbReference type="ChEBI" id="CHEBI:29067"/>
        <dbReference type="ChEBI" id="CHEBI:43474"/>
        <dbReference type="ChEBI" id="CHEBI:59918"/>
        <dbReference type="EC" id="3.6.1.7"/>
    </reaction>
</comment>
<evidence type="ECO:0000259" key="7">
    <source>
        <dbReference type="PROSITE" id="PS51160"/>
    </source>
</evidence>
<dbReference type="Pfam" id="PF00708">
    <property type="entry name" value="Acylphosphatase"/>
    <property type="match status" value="1"/>
</dbReference>
<feature type="domain" description="Acylphosphatase-like" evidence="7">
    <location>
        <begin position="6"/>
        <end position="93"/>
    </location>
</feature>
<dbReference type="PROSITE" id="PS51160">
    <property type="entry name" value="ACYLPHOSPHATASE_3"/>
    <property type="match status" value="1"/>
</dbReference>
<evidence type="ECO:0000256" key="3">
    <source>
        <dbReference type="ARBA" id="ARBA00047645"/>
    </source>
</evidence>
<dbReference type="InterPro" id="IPR017968">
    <property type="entry name" value="Acylphosphatase_CS"/>
</dbReference>
<dbReference type="PROSITE" id="PS00150">
    <property type="entry name" value="ACYLPHOSPHATASE_1"/>
    <property type="match status" value="1"/>
</dbReference>
<proteinExistence type="inferred from homology"/>
<dbReference type="PANTHER" id="PTHR47268:SF4">
    <property type="entry name" value="ACYLPHOSPHATASE"/>
    <property type="match status" value="1"/>
</dbReference>
<protein>
    <recommendedName>
        <fullName evidence="2 4">Acylphosphatase</fullName>
        <ecNumber evidence="2 4">3.6.1.7</ecNumber>
    </recommendedName>
</protein>
<keyword evidence="4 5" id="KW-0378">Hydrolase</keyword>
<dbReference type="Proteomes" id="UP000007089">
    <property type="component" value="Chromosome"/>
</dbReference>
<keyword evidence="9" id="KW-1185">Reference proteome</keyword>
<dbReference type="EMBL" id="CP001359">
    <property type="protein sequence ID" value="ACL64085.1"/>
    <property type="molecule type" value="Genomic_DNA"/>
</dbReference>
<dbReference type="GO" id="GO:0003998">
    <property type="term" value="F:acylphosphatase activity"/>
    <property type="evidence" value="ECO:0007669"/>
    <property type="project" value="UniProtKB-EC"/>
</dbReference>
<evidence type="ECO:0000313" key="8">
    <source>
        <dbReference type="EMBL" id="ACL64085.1"/>
    </source>
</evidence>
<dbReference type="Gene3D" id="3.30.70.100">
    <property type="match status" value="1"/>
</dbReference>
<dbReference type="EC" id="3.6.1.7" evidence="2 4"/>
<dbReference type="NCBIfam" id="NF011013">
    <property type="entry name" value="PRK14441.1"/>
    <property type="match status" value="1"/>
</dbReference>
<dbReference type="InterPro" id="IPR036046">
    <property type="entry name" value="Acylphosphatase-like_dom_sf"/>
</dbReference>
<evidence type="ECO:0000256" key="1">
    <source>
        <dbReference type="ARBA" id="ARBA00005614"/>
    </source>
</evidence>
<dbReference type="PANTHER" id="PTHR47268">
    <property type="entry name" value="ACYLPHOSPHATASE"/>
    <property type="match status" value="1"/>
</dbReference>
<dbReference type="InterPro" id="IPR020456">
    <property type="entry name" value="Acylphosphatase"/>
</dbReference>